<sequence>MSDVTNTAVDSTATPGVALMDQQPDDSVPARSPLHHVAQAQTGEVSANARVSIWEEPLKTHLILRGDAAAAGFREGVQAATGLDLPEPLQSQSKGDWSLSWITPDEWLLVGPGDQAFTMESRLREQLEGHYAVVNVGGGQSIVRLSGTEARSVLMKSCPYDVHDRHFPVGKVVTTVLGKTQATLRRLGDNDWEIVVRRSFADYIWRWLLDAASEHGVHTGPLLSAVKGQASHKTDTSTV</sequence>
<protein>
    <submittedName>
        <fullName evidence="2">Sarcosine oxidase subunit gamma</fullName>
    </submittedName>
</protein>
<evidence type="ECO:0000256" key="1">
    <source>
        <dbReference type="SAM" id="MobiDB-lite"/>
    </source>
</evidence>
<dbReference type="SUPFAM" id="SSF103025">
    <property type="entry name" value="Folate-binding domain"/>
    <property type="match status" value="1"/>
</dbReference>
<dbReference type="Pfam" id="PF04268">
    <property type="entry name" value="SoxG"/>
    <property type="match status" value="1"/>
</dbReference>
<comment type="caution">
    <text evidence="2">The sequence shown here is derived from an EMBL/GenBank/DDBJ whole genome shotgun (WGS) entry which is preliminary data.</text>
</comment>
<gene>
    <name evidence="2" type="ORF">EZI54_11230</name>
</gene>
<dbReference type="InterPro" id="IPR007375">
    <property type="entry name" value="SoxG"/>
</dbReference>
<evidence type="ECO:0000313" key="2">
    <source>
        <dbReference type="EMBL" id="TBW55734.1"/>
    </source>
</evidence>
<keyword evidence="3" id="KW-1185">Reference proteome</keyword>
<dbReference type="Proteomes" id="UP000313645">
    <property type="component" value="Unassembled WGS sequence"/>
</dbReference>
<reference evidence="2 3" key="1">
    <citation type="submission" date="2019-02" db="EMBL/GenBank/DDBJ databases">
        <title>Marinobacter halodurans sp. nov., a marine bacterium isolated from sea tidal flat.</title>
        <authorList>
            <person name="Yoo Y."/>
            <person name="Lee D.W."/>
            <person name="Kim B.S."/>
            <person name="Kim J.-J."/>
        </authorList>
    </citation>
    <scope>NUCLEOTIDE SEQUENCE [LARGE SCALE GENOMIC DNA]</scope>
    <source>
        <strain evidence="2 3">YJ-S3-2</strain>
    </source>
</reference>
<dbReference type="EMBL" id="SJDL01000015">
    <property type="protein sequence ID" value="TBW55734.1"/>
    <property type="molecule type" value="Genomic_DNA"/>
</dbReference>
<dbReference type="InterPro" id="IPR027266">
    <property type="entry name" value="TrmE/GcvT-like"/>
</dbReference>
<accession>A0ABY1ZK03</accession>
<dbReference type="Gene3D" id="3.30.70.1520">
    <property type="entry name" value="Heterotetrameric sarcosine oxidase"/>
    <property type="match status" value="1"/>
</dbReference>
<evidence type="ECO:0000313" key="3">
    <source>
        <dbReference type="Proteomes" id="UP000313645"/>
    </source>
</evidence>
<feature type="compositionally biased region" description="Polar residues" evidence="1">
    <location>
        <begin position="1"/>
        <end position="14"/>
    </location>
</feature>
<proteinExistence type="predicted"/>
<feature type="region of interest" description="Disordered" evidence="1">
    <location>
        <begin position="1"/>
        <end position="31"/>
    </location>
</feature>
<dbReference type="RefSeq" id="WP_131481979.1">
    <property type="nucleotide sequence ID" value="NZ_SJDL01000015.1"/>
</dbReference>
<name>A0ABY1ZK03_9GAMM</name>
<dbReference type="Gene3D" id="3.30.1360.120">
    <property type="entry name" value="Probable tRNA modification gtpase trme, domain 1"/>
    <property type="match status" value="1"/>
</dbReference>
<organism evidence="2 3">
    <name type="scientific">Marinobacter halodurans</name>
    <dbReference type="NCBI Taxonomy" id="2528979"/>
    <lineage>
        <taxon>Bacteria</taxon>
        <taxon>Pseudomonadati</taxon>
        <taxon>Pseudomonadota</taxon>
        <taxon>Gammaproteobacteria</taxon>
        <taxon>Pseudomonadales</taxon>
        <taxon>Marinobacteraceae</taxon>
        <taxon>Marinobacter</taxon>
    </lineage>
</organism>